<dbReference type="SUPFAM" id="SSF52540">
    <property type="entry name" value="P-loop containing nucleoside triphosphate hydrolases"/>
    <property type="match status" value="1"/>
</dbReference>
<reference evidence="1" key="1">
    <citation type="submission" date="2018-10" db="EMBL/GenBank/DDBJ databases">
        <title>Schaedlerella arabinophila gen. nov. sp. nov., isolated from the mouse intestinal tract and comparative analysis with the genome of the closely related altered Schaedler flora strain ASF502.</title>
        <authorList>
            <person name="Miyake S."/>
            <person name="Soh M."/>
            <person name="Seedorf H."/>
        </authorList>
    </citation>
    <scope>NUCLEOTIDE SEQUENCE [LARGE SCALE GENOMIC DNA]</scope>
    <source>
        <strain evidence="1">DSM 106076</strain>
    </source>
</reference>
<dbReference type="RefSeq" id="WP_125127428.1">
    <property type="nucleotide sequence ID" value="NZ_RHJS01000002.1"/>
</dbReference>
<dbReference type="Gene3D" id="3.40.50.300">
    <property type="entry name" value="P-loop containing nucleotide triphosphate hydrolases"/>
    <property type="match status" value="1"/>
</dbReference>
<evidence type="ECO:0000313" key="2">
    <source>
        <dbReference type="Proteomes" id="UP000274920"/>
    </source>
</evidence>
<evidence type="ECO:0000313" key="1">
    <source>
        <dbReference type="EMBL" id="RRK31836.1"/>
    </source>
</evidence>
<accession>A0A3R8LYC3</accession>
<dbReference type="AlphaFoldDB" id="A0A3R8LYC3"/>
<dbReference type="EMBL" id="RHJS01000002">
    <property type="protein sequence ID" value="RRK31836.1"/>
    <property type="molecule type" value="Genomic_DNA"/>
</dbReference>
<protein>
    <submittedName>
        <fullName evidence="1">9-O-acetyl-N-acetylneuraminate esterase</fullName>
    </submittedName>
</protein>
<gene>
    <name evidence="1" type="ORF">EBB54_10990</name>
</gene>
<comment type="caution">
    <text evidence="1">The sequence shown here is derived from an EMBL/GenBank/DDBJ whole genome shotgun (WGS) entry which is preliminary data.</text>
</comment>
<name>A0A3R8LYC3_9FIRM</name>
<dbReference type="InterPro" id="IPR027417">
    <property type="entry name" value="P-loop_NTPase"/>
</dbReference>
<sequence length="560" mass="65122">MEIDKMFNVNADCQPDLHYMVDITERLQKIKEMVDAGQYFTINRARQYGKTTTLQALGAFLKKDYIVVSLDFQMLGAAKFKDENVFSVAFARHFIRALERDARINPRQTMPLKEELKKHKTELELLELFEFLSDICREAPKPVILLVDEVDSASNNQVFLDFLAQLRGYYINRKSVAAFHSVILAGIYDVKSIKRKIRSDEEQKVNSPWNTREGNEPSKSKLLLGDCTRDRMVLVPYDIAADFLIDMSFSVKDIIGMLNEYEKDHHTNMDICQIAGLLHDYTSGYPYLVSRLCKLMDERVAGDELFPDRQSAWTEDGFLKAVRILLSEPNTLFDSLLHKLEDYPELDSMLRSLLFQGKEISYVIGVRSIEAALMFGFVKIRDNLVQIANRIFETLLYNFFLVSPEMQREGICDAAWKDKNLFIENGRLNMKRVIERFVIHFDDLYGDLGEKFYEDDGRRYFMLFLKPVINGQGNCYVEAETRNRERTDLIVDYHGERFIIETKVWYGPARHAEGERQLSDYLEHYHLKTGYMVTFQFNKRKEIGVKEVAVGDKVLVEAIV</sequence>
<proteinExistence type="predicted"/>
<dbReference type="Pfam" id="PF14516">
    <property type="entry name" value="AAA_35"/>
    <property type="match status" value="1"/>
</dbReference>
<organism evidence="1 2">
    <name type="scientific">Schaedlerella arabinosiphila</name>
    <dbReference type="NCBI Taxonomy" id="2044587"/>
    <lineage>
        <taxon>Bacteria</taxon>
        <taxon>Bacillati</taxon>
        <taxon>Bacillota</taxon>
        <taxon>Clostridia</taxon>
        <taxon>Lachnospirales</taxon>
        <taxon>Lachnospiraceae</taxon>
        <taxon>Schaedlerella</taxon>
    </lineage>
</organism>
<dbReference type="Proteomes" id="UP000274920">
    <property type="component" value="Unassembled WGS sequence"/>
</dbReference>
<keyword evidence="2" id="KW-1185">Reference proteome</keyword>